<dbReference type="Proteomes" id="UP000318081">
    <property type="component" value="Chromosome"/>
</dbReference>
<evidence type="ECO:0000259" key="1">
    <source>
        <dbReference type="Pfam" id="PF08878"/>
    </source>
</evidence>
<protein>
    <recommendedName>
        <fullName evidence="1">Anti-bacteriophage protein A/HamA C-terminal domain-containing protein</fullName>
    </recommendedName>
</protein>
<organism evidence="2 3">
    <name type="scientific">Stieleria magnilauensis</name>
    <dbReference type="NCBI Taxonomy" id="2527963"/>
    <lineage>
        <taxon>Bacteria</taxon>
        <taxon>Pseudomonadati</taxon>
        <taxon>Planctomycetota</taxon>
        <taxon>Planctomycetia</taxon>
        <taxon>Pirellulales</taxon>
        <taxon>Pirellulaceae</taxon>
        <taxon>Stieleria</taxon>
    </lineage>
</organism>
<sequence length="319" mass="35296">MTSADTAPALTEEAFLDIVRGNVEDLDAYHGQLVEDTVDGLLTVRTRYLLSDAMDRPRVKDLAAMLVYSIIDYAFPRSVIAAAKATDADTGMTRETAKLFRKARDLFVKLDKTGEGGELLLFLLTESLLRIPQVLCKMRLKTSGGVHYHGCDGLHMTVDPTTSNLCVYWGEAKMYADYSSAISSCLDSLKGFLLGDGGSGSVQERDIDLLSDHLDLDDEVLESALVDYLDPSHPKFRQLEYRGACFVGFDADAYPSGAKERTSEEVRALLATQAPQWTKSVQRCATSRELSPFVIDLFCLPFPSVASFRNAFLHELMHQ</sequence>
<dbReference type="InterPro" id="IPR014976">
    <property type="entry name" value="AbpA_HamA_C"/>
</dbReference>
<name>A0ABX5Y6A5_9BACT</name>
<proteinExistence type="predicted"/>
<accession>A0ABX5Y6A5</accession>
<evidence type="ECO:0000313" key="3">
    <source>
        <dbReference type="Proteomes" id="UP000318081"/>
    </source>
</evidence>
<dbReference type="EMBL" id="CP036432">
    <property type="protein sequence ID" value="QDV88546.1"/>
    <property type="molecule type" value="Genomic_DNA"/>
</dbReference>
<dbReference type="Pfam" id="PF08878">
    <property type="entry name" value="HamA"/>
    <property type="match status" value="1"/>
</dbReference>
<dbReference type="RefSeq" id="WP_145220922.1">
    <property type="nucleotide sequence ID" value="NZ_CP036432.1"/>
</dbReference>
<evidence type="ECO:0000313" key="2">
    <source>
        <dbReference type="EMBL" id="QDV88546.1"/>
    </source>
</evidence>
<gene>
    <name evidence="2" type="ORF">TBK1r_75810</name>
</gene>
<feature type="domain" description="Anti-bacteriophage protein A/HamA C-terminal" evidence="1">
    <location>
        <begin position="43"/>
        <end position="313"/>
    </location>
</feature>
<reference evidence="2 3" key="1">
    <citation type="submission" date="2019-02" db="EMBL/GenBank/DDBJ databases">
        <title>Deep-cultivation of Planctomycetes and their phenomic and genomic characterization uncovers novel biology.</title>
        <authorList>
            <person name="Wiegand S."/>
            <person name="Jogler M."/>
            <person name="Boedeker C."/>
            <person name="Pinto D."/>
            <person name="Vollmers J."/>
            <person name="Rivas-Marin E."/>
            <person name="Kohn T."/>
            <person name="Peeters S.H."/>
            <person name="Heuer A."/>
            <person name="Rast P."/>
            <person name="Oberbeckmann S."/>
            <person name="Bunk B."/>
            <person name="Jeske O."/>
            <person name="Meyerdierks A."/>
            <person name="Storesund J.E."/>
            <person name="Kallscheuer N."/>
            <person name="Luecker S."/>
            <person name="Lage O.M."/>
            <person name="Pohl T."/>
            <person name="Merkel B.J."/>
            <person name="Hornburger P."/>
            <person name="Mueller R.-W."/>
            <person name="Bruemmer F."/>
            <person name="Labrenz M."/>
            <person name="Spormann A.M."/>
            <person name="Op den Camp H."/>
            <person name="Overmann J."/>
            <person name="Amann R."/>
            <person name="Jetten M.S.M."/>
            <person name="Mascher T."/>
            <person name="Medema M.H."/>
            <person name="Devos D.P."/>
            <person name="Kaster A.-K."/>
            <person name="Ovreas L."/>
            <person name="Rohde M."/>
            <person name="Galperin M.Y."/>
            <person name="Jogler C."/>
        </authorList>
    </citation>
    <scope>NUCLEOTIDE SEQUENCE [LARGE SCALE GENOMIC DNA]</scope>
    <source>
        <strain evidence="2 3">TBK1r</strain>
    </source>
</reference>
<keyword evidence="3" id="KW-1185">Reference proteome</keyword>